<evidence type="ECO:0000313" key="2">
    <source>
        <dbReference type="Proteomes" id="UP000675747"/>
    </source>
</evidence>
<keyword evidence="2" id="KW-1185">Reference proteome</keyword>
<organism evidence="1 2">
    <name type="scientific">Coralloluteibacterium stylophorae</name>
    <dbReference type="NCBI Taxonomy" id="1776034"/>
    <lineage>
        <taxon>Bacteria</taxon>
        <taxon>Pseudomonadati</taxon>
        <taxon>Pseudomonadota</taxon>
        <taxon>Gammaproteobacteria</taxon>
        <taxon>Lysobacterales</taxon>
        <taxon>Lysobacteraceae</taxon>
        <taxon>Coralloluteibacterium</taxon>
    </lineage>
</organism>
<dbReference type="AlphaFoldDB" id="A0AAP2CES2"/>
<dbReference type="RefSeq" id="WP_213173922.1">
    <property type="nucleotide sequence ID" value="NZ_JAGQFT020000015.1"/>
</dbReference>
<accession>A0AAP2CES2</accession>
<gene>
    <name evidence="1" type="ORF">KB893_017005</name>
</gene>
<evidence type="ECO:0000313" key="1">
    <source>
        <dbReference type="EMBL" id="MBS7458844.1"/>
    </source>
</evidence>
<proteinExistence type="predicted"/>
<name>A0AAP2CES2_9GAMM</name>
<comment type="caution">
    <text evidence="1">The sequence shown here is derived from an EMBL/GenBank/DDBJ whole genome shotgun (WGS) entry which is preliminary data.</text>
</comment>
<protein>
    <submittedName>
        <fullName evidence="1">Uncharacterized protein</fullName>
    </submittedName>
</protein>
<dbReference type="Proteomes" id="UP000675747">
    <property type="component" value="Unassembled WGS sequence"/>
</dbReference>
<sequence>ASASRRKPMICSSEKRFFTSNLLVVADWTPDRSATQRRGDVAPDILRVVSLYDGSRVSTLRFLEASA</sequence>
<dbReference type="EMBL" id="JAGQFT020000015">
    <property type="protein sequence ID" value="MBS7458844.1"/>
    <property type="molecule type" value="Genomic_DNA"/>
</dbReference>
<feature type="non-terminal residue" evidence="1">
    <location>
        <position position="1"/>
    </location>
</feature>
<reference evidence="1 2" key="1">
    <citation type="journal article" date="2021" name="Microbiol. Resour. Announc.">
        <title>Draft Genome Sequence of Coralloluteibacterium stylophorae LMG 29479T.</title>
        <authorList>
            <person name="Karlyshev A.V."/>
            <person name="Kudryashova E.B."/>
            <person name="Ariskina E.V."/>
            <person name="Conroy A.P."/>
            <person name="Abidueva E.Y."/>
        </authorList>
    </citation>
    <scope>NUCLEOTIDE SEQUENCE [LARGE SCALE GENOMIC DNA]</scope>
    <source>
        <strain evidence="1 2">LMG 29479</strain>
    </source>
</reference>